<organism evidence="1 2">
    <name type="scientific">Bdellovibrio bacteriovorus</name>
    <dbReference type="NCBI Taxonomy" id="959"/>
    <lineage>
        <taxon>Bacteria</taxon>
        <taxon>Pseudomonadati</taxon>
        <taxon>Bdellovibrionota</taxon>
        <taxon>Bdellovibrionia</taxon>
        <taxon>Bdellovibrionales</taxon>
        <taxon>Pseudobdellovibrionaceae</taxon>
        <taxon>Bdellovibrio</taxon>
    </lineage>
</organism>
<comment type="caution">
    <text evidence="1">The sequence shown here is derived from an EMBL/GenBank/DDBJ whole genome shotgun (WGS) entry which is preliminary data.</text>
</comment>
<dbReference type="Proteomes" id="UP000075799">
    <property type="component" value="Unassembled WGS sequence"/>
</dbReference>
<accession>A0A162GHK6</accession>
<evidence type="ECO:0000313" key="1">
    <source>
        <dbReference type="EMBL" id="KYG68169.1"/>
    </source>
</evidence>
<proteinExistence type="predicted"/>
<dbReference type="EMBL" id="LUKD01000001">
    <property type="protein sequence ID" value="KYG68169.1"/>
    <property type="molecule type" value="Genomic_DNA"/>
</dbReference>
<dbReference type="AlphaFoldDB" id="A0A162GHK6"/>
<name>A0A162GHK6_BDEBC</name>
<reference evidence="1 2" key="1">
    <citation type="submission" date="2016-03" db="EMBL/GenBank/DDBJ databases">
        <authorList>
            <person name="Ploux O."/>
        </authorList>
    </citation>
    <scope>NUCLEOTIDE SEQUENCE [LARGE SCALE GENOMIC DNA]</scope>
    <source>
        <strain evidence="1 2">EC13</strain>
    </source>
</reference>
<gene>
    <name evidence="1" type="ORF">AZI87_02605</name>
</gene>
<evidence type="ECO:0000313" key="2">
    <source>
        <dbReference type="Proteomes" id="UP000075799"/>
    </source>
</evidence>
<sequence>MKHQKFPDANVEKYITDFAREYNFEIFDHRYTPCEQMAEYLKKRKNDEWVWSLRRPGSLVWMDISVNYPSYFTLIVFQTSSSSLKRHVPAYFLFHLYLEKIVQAKWEVSRRQKVVSEQSWPQNWNLELEFVKEHLKGHLNDVVEGRDWPEIYFSWDDFVLPEDANKIYEDQVAVIEKGMKKKGQSWLYLLNPFKK</sequence>
<protein>
    <submittedName>
        <fullName evidence="1">Uncharacterized protein</fullName>
    </submittedName>
</protein>